<reference evidence="1" key="1">
    <citation type="submission" date="2022-10" db="EMBL/GenBank/DDBJ databases">
        <authorList>
            <person name="Chen Y."/>
            <person name="Dougan E. K."/>
            <person name="Chan C."/>
            <person name="Rhodes N."/>
            <person name="Thang M."/>
        </authorList>
    </citation>
    <scope>NUCLEOTIDE SEQUENCE</scope>
</reference>
<dbReference type="AlphaFoldDB" id="A0A9P1D5C0"/>
<dbReference type="Proteomes" id="UP001152797">
    <property type="component" value="Unassembled WGS sequence"/>
</dbReference>
<accession>A0A9P1D5C0</accession>
<feature type="non-terminal residue" evidence="1">
    <location>
        <position position="1"/>
    </location>
</feature>
<evidence type="ECO:0000313" key="1">
    <source>
        <dbReference type="EMBL" id="CAI4003554.1"/>
    </source>
</evidence>
<dbReference type="EMBL" id="CAMXCT010003290">
    <property type="protein sequence ID" value="CAI4003554.1"/>
    <property type="molecule type" value="Genomic_DNA"/>
</dbReference>
<dbReference type="EMBL" id="CAMXCT020003290">
    <property type="protein sequence ID" value="CAL1156929.1"/>
    <property type="molecule type" value="Genomic_DNA"/>
</dbReference>
<name>A0A9P1D5C0_9DINO</name>
<dbReference type="EMBL" id="CAMXCT030003290">
    <property type="protein sequence ID" value="CAL4790866.1"/>
    <property type="molecule type" value="Genomic_DNA"/>
</dbReference>
<keyword evidence="3" id="KW-1185">Reference proteome</keyword>
<evidence type="ECO:0000313" key="3">
    <source>
        <dbReference type="Proteomes" id="UP001152797"/>
    </source>
</evidence>
<gene>
    <name evidence="1" type="ORF">C1SCF055_LOCUS29416</name>
</gene>
<feature type="non-terminal residue" evidence="1">
    <location>
        <position position="264"/>
    </location>
</feature>
<sequence length="264" mass="30471">QVQNKDSKQRHKTNMVKQLRRRTEQLSLQPGTALLVVVGRHRQREMEQSLDVEPVHVYQHTWEETVNHAEAQGVKYMFVAMTPQEYSAQSIDDGTLPAVQHIHHNTGFTSWHGSFHDAVTYLLWCIATGFLSLMYQGEPAYMFDTTEHGSQRVLRIRAKWMQILERYSFTNWYAWTQHVPLNVRTVINRPVTDPQHAGPSMSLYHSGTAVARHMGDDLQRALLHYTAQFTAQVQEQFNEAENLGSQQMRDKVAAMRTWTLAGLI</sequence>
<reference evidence="2 3" key="2">
    <citation type="submission" date="2024-05" db="EMBL/GenBank/DDBJ databases">
        <authorList>
            <person name="Chen Y."/>
            <person name="Shah S."/>
            <person name="Dougan E. K."/>
            <person name="Thang M."/>
            <person name="Chan C."/>
        </authorList>
    </citation>
    <scope>NUCLEOTIDE SEQUENCE [LARGE SCALE GENOMIC DNA]</scope>
</reference>
<organism evidence="1">
    <name type="scientific">Cladocopium goreaui</name>
    <dbReference type="NCBI Taxonomy" id="2562237"/>
    <lineage>
        <taxon>Eukaryota</taxon>
        <taxon>Sar</taxon>
        <taxon>Alveolata</taxon>
        <taxon>Dinophyceae</taxon>
        <taxon>Suessiales</taxon>
        <taxon>Symbiodiniaceae</taxon>
        <taxon>Cladocopium</taxon>
    </lineage>
</organism>
<protein>
    <submittedName>
        <fullName evidence="1">Uncharacterized protein</fullName>
    </submittedName>
</protein>
<comment type="caution">
    <text evidence="1">The sequence shown here is derived from an EMBL/GenBank/DDBJ whole genome shotgun (WGS) entry which is preliminary data.</text>
</comment>
<evidence type="ECO:0000313" key="2">
    <source>
        <dbReference type="EMBL" id="CAL4790866.1"/>
    </source>
</evidence>
<proteinExistence type="predicted"/>